<evidence type="ECO:0000256" key="1">
    <source>
        <dbReference type="PROSITE-ProRule" id="PRU00169"/>
    </source>
</evidence>
<organism evidence="3 4">
    <name type="scientific">Flammeovirga kamogawensis</name>
    <dbReference type="NCBI Taxonomy" id="373891"/>
    <lineage>
        <taxon>Bacteria</taxon>
        <taxon>Pseudomonadati</taxon>
        <taxon>Bacteroidota</taxon>
        <taxon>Cytophagia</taxon>
        <taxon>Cytophagales</taxon>
        <taxon>Flammeovirgaceae</taxon>
        <taxon>Flammeovirga</taxon>
    </lineage>
</organism>
<reference evidence="3 4" key="1">
    <citation type="submission" date="2021-05" db="EMBL/GenBank/DDBJ databases">
        <title>Comparative genomic studies on the polysaccharide-degrading batcterial strains of the Flammeovirga genus.</title>
        <authorList>
            <person name="Zewei F."/>
            <person name="Zheng Z."/>
            <person name="Yu L."/>
            <person name="Ruyue G."/>
            <person name="Yanhong M."/>
            <person name="Yuanyuan C."/>
            <person name="Jingyan G."/>
            <person name="Wenjun H."/>
        </authorList>
    </citation>
    <scope>NUCLEOTIDE SEQUENCE [LARGE SCALE GENOMIC DNA]</scope>
    <source>
        <strain evidence="3 4">YS10</strain>
    </source>
</reference>
<keyword evidence="4" id="KW-1185">Reference proteome</keyword>
<dbReference type="RefSeq" id="WP_144076702.1">
    <property type="nucleotide sequence ID" value="NZ_CP076129.1"/>
</dbReference>
<protein>
    <submittedName>
        <fullName evidence="3">Response regulator</fullName>
    </submittedName>
</protein>
<evidence type="ECO:0000313" key="3">
    <source>
        <dbReference type="EMBL" id="QWG10049.1"/>
    </source>
</evidence>
<feature type="domain" description="Response regulatory" evidence="2">
    <location>
        <begin position="1"/>
        <end position="72"/>
    </location>
</feature>
<dbReference type="EMBL" id="CP076129">
    <property type="protein sequence ID" value="QWG10049.1"/>
    <property type="molecule type" value="Genomic_DNA"/>
</dbReference>
<evidence type="ECO:0000313" key="4">
    <source>
        <dbReference type="Proteomes" id="UP000682802"/>
    </source>
</evidence>
<evidence type="ECO:0000259" key="2">
    <source>
        <dbReference type="PROSITE" id="PS50110"/>
    </source>
</evidence>
<comment type="caution">
    <text evidence="1">Lacks conserved residue(s) required for the propagation of feature annotation.</text>
</comment>
<dbReference type="SUPFAM" id="SSF52172">
    <property type="entry name" value="CheY-like"/>
    <property type="match status" value="1"/>
</dbReference>
<dbReference type="Gene3D" id="3.40.50.2300">
    <property type="match status" value="1"/>
</dbReference>
<dbReference type="InterPro" id="IPR011006">
    <property type="entry name" value="CheY-like_superfamily"/>
</dbReference>
<dbReference type="Proteomes" id="UP000682802">
    <property type="component" value="Chromosome 2"/>
</dbReference>
<accession>A0ABX8H353</accession>
<name>A0ABX8H353_9BACT</name>
<dbReference type="InterPro" id="IPR001789">
    <property type="entry name" value="Sig_transdc_resp-reg_receiver"/>
</dbReference>
<dbReference type="Pfam" id="PF00072">
    <property type="entry name" value="Response_reg"/>
    <property type="match status" value="1"/>
</dbReference>
<sequence length="72" mass="8246">MYPKTLWTRRITTINNETFIIIVKLGITTPILAITANTEDDLVNQYFDVGMNACIPKPYGQEELQQSIMKLL</sequence>
<proteinExistence type="predicted"/>
<dbReference type="PROSITE" id="PS50110">
    <property type="entry name" value="RESPONSE_REGULATORY"/>
    <property type="match status" value="1"/>
</dbReference>
<gene>
    <name evidence="3" type="ORF">KM029_20415</name>
</gene>